<keyword evidence="1" id="KW-0328">Glycosyltransferase</keyword>
<dbReference type="PANTHER" id="PTHR12526">
    <property type="entry name" value="GLYCOSYLTRANSFERASE"/>
    <property type="match status" value="1"/>
</dbReference>
<keyword evidence="6" id="KW-1185">Reference proteome</keyword>
<dbReference type="Pfam" id="PF13439">
    <property type="entry name" value="Glyco_transf_4"/>
    <property type="match status" value="1"/>
</dbReference>
<dbReference type="RefSeq" id="WP_106661123.1">
    <property type="nucleotide sequence ID" value="NZ_PJEO01000056.1"/>
</dbReference>
<dbReference type="Pfam" id="PF00534">
    <property type="entry name" value="Glycos_transf_1"/>
    <property type="match status" value="1"/>
</dbReference>
<evidence type="ECO:0000259" key="3">
    <source>
        <dbReference type="Pfam" id="PF00534"/>
    </source>
</evidence>
<dbReference type="AlphaFoldDB" id="A0A2N3HFF2"/>
<dbReference type="CDD" id="cd03801">
    <property type="entry name" value="GT4_PimA-like"/>
    <property type="match status" value="1"/>
</dbReference>
<reference evidence="5 6" key="1">
    <citation type="submission" date="2017-12" db="EMBL/GenBank/DDBJ databases">
        <title>Confluentibacter flavum sp. nov., isolated from the saline lake.</title>
        <authorList>
            <person name="Yu L."/>
        </authorList>
    </citation>
    <scope>NUCLEOTIDE SEQUENCE [LARGE SCALE GENOMIC DNA]</scope>
    <source>
        <strain evidence="5 6">3B</strain>
    </source>
</reference>
<sequence>MNIAIFSRILYLSGVTTHIIDLTMELIKKRHKVYIFTSGPEFPDKQINLDLQQNLERLGAVIVILPYPIIYENIFKVIRQYIISVIKTRKQILKYHIDVIHVHTPVLSFIPKILGFKFIKTTHQSNLKLLFFNQKANHEIALSQEIYSESVEKYNYTTDEISIVHNGVSQRFYELASLIEVNSLKHNFGVPKNKIVLGIVGTIQHRKGHDILLKAISLLDDVKKTNIHLIILGDASEEDETWLSELIHSYNLEGIVSRMAFQDPKPIYDMIDVFILPSRREAFPLCIIEAMLSGCCVIRSDVSGAAEQIENNITGFIFSNENHFELFTLLSNLIDSPGLIAKTANMGRDYARENFTSKAMAEKTLKIYNRYLLN</sequence>
<evidence type="ECO:0000256" key="2">
    <source>
        <dbReference type="ARBA" id="ARBA00022679"/>
    </source>
</evidence>
<comment type="caution">
    <text evidence="5">The sequence shown here is derived from an EMBL/GenBank/DDBJ whole genome shotgun (WGS) entry which is preliminary data.</text>
</comment>
<keyword evidence="2" id="KW-0808">Transferase</keyword>
<dbReference type="Gene3D" id="3.40.50.2000">
    <property type="entry name" value="Glycogen Phosphorylase B"/>
    <property type="match status" value="2"/>
</dbReference>
<dbReference type="InterPro" id="IPR001296">
    <property type="entry name" value="Glyco_trans_1"/>
</dbReference>
<name>A0A2N3HFF2_9FLAO</name>
<evidence type="ECO:0000259" key="4">
    <source>
        <dbReference type="Pfam" id="PF13439"/>
    </source>
</evidence>
<dbReference type="EMBL" id="PJEO01000056">
    <property type="protein sequence ID" value="PKQ43706.1"/>
    <property type="molecule type" value="Genomic_DNA"/>
</dbReference>
<dbReference type="SUPFAM" id="SSF53756">
    <property type="entry name" value="UDP-Glycosyltransferase/glycogen phosphorylase"/>
    <property type="match status" value="1"/>
</dbReference>
<gene>
    <name evidence="5" type="ORF">CSW08_17045</name>
</gene>
<organism evidence="5 6">
    <name type="scientific">Confluentibacter flavum</name>
    <dbReference type="NCBI Taxonomy" id="1909700"/>
    <lineage>
        <taxon>Bacteria</taxon>
        <taxon>Pseudomonadati</taxon>
        <taxon>Bacteroidota</taxon>
        <taxon>Flavobacteriia</taxon>
        <taxon>Flavobacteriales</taxon>
        <taxon>Flavobacteriaceae</taxon>
        <taxon>Confluentibacter</taxon>
    </lineage>
</organism>
<dbReference type="GO" id="GO:0016757">
    <property type="term" value="F:glycosyltransferase activity"/>
    <property type="evidence" value="ECO:0007669"/>
    <property type="project" value="UniProtKB-KW"/>
</dbReference>
<feature type="domain" description="Glycosyl transferase family 1" evidence="3">
    <location>
        <begin position="187"/>
        <end position="348"/>
    </location>
</feature>
<dbReference type="Proteomes" id="UP000233435">
    <property type="component" value="Unassembled WGS sequence"/>
</dbReference>
<evidence type="ECO:0008006" key="7">
    <source>
        <dbReference type="Google" id="ProtNLM"/>
    </source>
</evidence>
<evidence type="ECO:0000313" key="6">
    <source>
        <dbReference type="Proteomes" id="UP000233435"/>
    </source>
</evidence>
<dbReference type="OrthoDB" id="7560678at2"/>
<evidence type="ECO:0000313" key="5">
    <source>
        <dbReference type="EMBL" id="PKQ43706.1"/>
    </source>
</evidence>
<dbReference type="PANTHER" id="PTHR12526:SF629">
    <property type="entry name" value="TEICHURONIC ACID BIOSYNTHESIS GLYCOSYLTRANSFERASE TUAH-RELATED"/>
    <property type="match status" value="1"/>
</dbReference>
<protein>
    <recommendedName>
        <fullName evidence="7">Glycosyltransferase family 1 protein</fullName>
    </recommendedName>
</protein>
<accession>A0A2N3HFF2</accession>
<feature type="domain" description="Glycosyltransferase subfamily 4-like N-terminal" evidence="4">
    <location>
        <begin position="13"/>
        <end position="168"/>
    </location>
</feature>
<proteinExistence type="predicted"/>
<dbReference type="InterPro" id="IPR028098">
    <property type="entry name" value="Glyco_trans_4-like_N"/>
</dbReference>
<evidence type="ECO:0000256" key="1">
    <source>
        <dbReference type="ARBA" id="ARBA00022676"/>
    </source>
</evidence>